<evidence type="ECO:0008006" key="4">
    <source>
        <dbReference type="Google" id="ProtNLM"/>
    </source>
</evidence>
<keyword evidence="1" id="KW-0472">Membrane</keyword>
<name>A0ABD2ZL20_9GENT</name>
<feature type="transmembrane region" description="Helical" evidence="1">
    <location>
        <begin position="100"/>
        <end position="119"/>
    </location>
</feature>
<evidence type="ECO:0000313" key="3">
    <source>
        <dbReference type="Proteomes" id="UP001630127"/>
    </source>
</evidence>
<evidence type="ECO:0000256" key="1">
    <source>
        <dbReference type="SAM" id="Phobius"/>
    </source>
</evidence>
<proteinExistence type="predicted"/>
<keyword evidence="1" id="KW-0812">Transmembrane</keyword>
<keyword evidence="1" id="KW-1133">Transmembrane helix</keyword>
<dbReference type="EMBL" id="JBJUIK010000009">
    <property type="protein sequence ID" value="KAL3519127.1"/>
    <property type="molecule type" value="Genomic_DNA"/>
</dbReference>
<sequence>MVDEEEVMVVVDWEWGWSLWSSILRAKPLDLPFSLNPFIQIPSKASSDLCGSDRYSFLIYHFTSTLSSYASPSMLMIFMEFIFQFWQLFRQLNVDDRKTLLESFVMMCNVLLIVVAVFWESSDYPTMAIVVVIWH</sequence>
<dbReference type="Proteomes" id="UP001630127">
    <property type="component" value="Unassembled WGS sequence"/>
</dbReference>
<reference evidence="2 3" key="1">
    <citation type="submission" date="2024-11" db="EMBL/GenBank/DDBJ databases">
        <title>A near-complete genome assembly of Cinchona calisaya.</title>
        <authorList>
            <person name="Lian D.C."/>
            <person name="Zhao X.W."/>
            <person name="Wei L."/>
        </authorList>
    </citation>
    <scope>NUCLEOTIDE SEQUENCE [LARGE SCALE GENOMIC DNA]</scope>
    <source>
        <tissue evidence="2">Nenye</tissue>
    </source>
</reference>
<protein>
    <recommendedName>
        <fullName evidence="4">Transmembrane protein</fullName>
    </recommendedName>
</protein>
<accession>A0ABD2ZL20</accession>
<comment type="caution">
    <text evidence="2">The sequence shown here is derived from an EMBL/GenBank/DDBJ whole genome shotgun (WGS) entry which is preliminary data.</text>
</comment>
<gene>
    <name evidence="2" type="ORF">ACH5RR_021716</name>
</gene>
<dbReference type="AlphaFoldDB" id="A0ABD2ZL20"/>
<evidence type="ECO:0000313" key="2">
    <source>
        <dbReference type="EMBL" id="KAL3519127.1"/>
    </source>
</evidence>
<keyword evidence="3" id="KW-1185">Reference proteome</keyword>
<organism evidence="2 3">
    <name type="scientific">Cinchona calisaya</name>
    <dbReference type="NCBI Taxonomy" id="153742"/>
    <lineage>
        <taxon>Eukaryota</taxon>
        <taxon>Viridiplantae</taxon>
        <taxon>Streptophyta</taxon>
        <taxon>Embryophyta</taxon>
        <taxon>Tracheophyta</taxon>
        <taxon>Spermatophyta</taxon>
        <taxon>Magnoliopsida</taxon>
        <taxon>eudicotyledons</taxon>
        <taxon>Gunneridae</taxon>
        <taxon>Pentapetalae</taxon>
        <taxon>asterids</taxon>
        <taxon>lamiids</taxon>
        <taxon>Gentianales</taxon>
        <taxon>Rubiaceae</taxon>
        <taxon>Cinchonoideae</taxon>
        <taxon>Cinchoneae</taxon>
        <taxon>Cinchona</taxon>
    </lineage>
</organism>